<evidence type="ECO:0000313" key="2">
    <source>
        <dbReference type="Proteomes" id="UP000829364"/>
    </source>
</evidence>
<dbReference type="KEGG" id="ptkz:JDV02_009306"/>
<dbReference type="Proteomes" id="UP000829364">
    <property type="component" value="Chromosome 9"/>
</dbReference>
<dbReference type="OrthoDB" id="5428138at2759"/>
<evidence type="ECO:0000313" key="1">
    <source>
        <dbReference type="EMBL" id="UNI23487.1"/>
    </source>
</evidence>
<organism evidence="1 2">
    <name type="scientific">Purpureocillium takamizusanense</name>
    <dbReference type="NCBI Taxonomy" id="2060973"/>
    <lineage>
        <taxon>Eukaryota</taxon>
        <taxon>Fungi</taxon>
        <taxon>Dikarya</taxon>
        <taxon>Ascomycota</taxon>
        <taxon>Pezizomycotina</taxon>
        <taxon>Sordariomycetes</taxon>
        <taxon>Hypocreomycetidae</taxon>
        <taxon>Hypocreales</taxon>
        <taxon>Ophiocordycipitaceae</taxon>
        <taxon>Purpureocillium</taxon>
    </lineage>
</organism>
<dbReference type="AlphaFoldDB" id="A0A9Q8QQD9"/>
<proteinExistence type="predicted"/>
<protein>
    <submittedName>
        <fullName evidence="1">Uncharacterized protein</fullName>
    </submittedName>
</protein>
<gene>
    <name evidence="1" type="ORF">JDV02_009306</name>
</gene>
<dbReference type="GeneID" id="72071251"/>
<accession>A0A9Q8QQD9</accession>
<dbReference type="EMBL" id="CP086362">
    <property type="protein sequence ID" value="UNI23487.1"/>
    <property type="molecule type" value="Genomic_DNA"/>
</dbReference>
<reference evidence="1" key="1">
    <citation type="submission" date="2021-11" db="EMBL/GenBank/DDBJ databases">
        <title>Purpureocillium_takamizusanense_genome.</title>
        <authorList>
            <person name="Nguyen N.-H."/>
        </authorList>
    </citation>
    <scope>NUCLEOTIDE SEQUENCE</scope>
    <source>
        <strain evidence="1">PT3</strain>
    </source>
</reference>
<keyword evidence="2" id="KW-1185">Reference proteome</keyword>
<name>A0A9Q8QQD9_9HYPO</name>
<sequence>MSFEALASEYDKMVDQYCAPRPDLVSFLKGGREFNGGFLIFRDSLLSGRFDGEQSDEWDPDENKLAQVLNTVDIGGLVSQSLFAQGARAVLSAATTSTQSWSALTHSAKIWDVFAGAFSTDGPASVFIATTPEYTIGEFRDLVTRDPYGLSTNESLAGWFEKAMTAEKHIYLSIQSLHTLLLKKPNHIPRLGRFSQDIVEYTLLLKDVKSLHLSNQFTSAPQLQLFRPSASFAILERCNTLKVLHFHKVPFLDRRLLAIILRACPKVEMLGVYECPLVHFGDIICLLDLIHEINLDRRADGQPTITALDLCPEFHGGMTSNNPHRAEAYGLSWAPMCVEIAQRGTFCLVLKAFMKAKAMKLGLLFSKEGALLSFLFKLPHQDLAMATFLDACHRLVDQHKRKSKGENAQMQLLYDLLKPVRVGLERVRNDWSRYYIERMGKSFCFCCSCGCEMVPEFFTSITRQNPAHARSCAGCLLQIKLDMDRGQLRPEKRGILDNLFPDWQMRTYNKDAPFAAASRSVIKLKTTESFRRPDQINSLIRDGKLPLDSLQNLPSLSGLLNGPGSKKPWLLARHEANGLDVYSRVLWRLRNECVTVNEKGNHYPRFDDRLPDHVHECQLPNHGTSFARCRSLADIQRMRNKGEREDGKASGWASYPAADDTGFW</sequence>
<dbReference type="RefSeq" id="XP_047846968.1">
    <property type="nucleotide sequence ID" value="XM_047990958.1"/>
</dbReference>